<keyword evidence="1" id="KW-1133">Transmembrane helix</keyword>
<proteinExistence type="predicted"/>
<keyword evidence="2" id="KW-0436">Ligase</keyword>
<dbReference type="InterPro" id="IPR018919">
    <property type="entry name" value="DUF2484"/>
</dbReference>
<keyword evidence="3" id="KW-1185">Reference proteome</keyword>
<organism evidence="2 3">
    <name type="scientific">Sulfitobacter donghicola DSW-25 = KCTC 12864 = JCM 14565</name>
    <dbReference type="NCBI Taxonomy" id="1300350"/>
    <lineage>
        <taxon>Bacteria</taxon>
        <taxon>Pseudomonadati</taxon>
        <taxon>Pseudomonadota</taxon>
        <taxon>Alphaproteobacteria</taxon>
        <taxon>Rhodobacterales</taxon>
        <taxon>Roseobacteraceae</taxon>
        <taxon>Sulfitobacter</taxon>
    </lineage>
</organism>
<dbReference type="STRING" id="1300350.Z948_2909"/>
<reference evidence="2 3" key="1">
    <citation type="submission" date="2014-01" db="EMBL/GenBank/DDBJ databases">
        <title>Sulfitobacter donghicola JCM 14565 Genome Sequencing.</title>
        <authorList>
            <person name="Lai Q."/>
            <person name="Hong Z."/>
        </authorList>
    </citation>
    <scope>NUCLEOTIDE SEQUENCE [LARGE SCALE GENOMIC DNA]</scope>
    <source>
        <strain evidence="2 3">JCM 14565</strain>
    </source>
</reference>
<dbReference type="AlphaFoldDB" id="A0A073IIK7"/>
<name>A0A073IIK7_9RHOB</name>
<dbReference type="Pfam" id="PF10658">
    <property type="entry name" value="DUF2484"/>
    <property type="match status" value="1"/>
</dbReference>
<keyword evidence="1" id="KW-0812">Transmembrane</keyword>
<comment type="caution">
    <text evidence="2">The sequence shown here is derived from an EMBL/GenBank/DDBJ whole genome shotgun (WGS) entry which is preliminary data.</text>
</comment>
<dbReference type="RefSeq" id="WP_037951915.1">
    <property type="nucleotide sequence ID" value="NZ_JASF01000005.1"/>
</dbReference>
<gene>
    <name evidence="2" type="ORF">DSW25_10115</name>
</gene>
<evidence type="ECO:0000313" key="2">
    <source>
        <dbReference type="EMBL" id="KEJ89356.1"/>
    </source>
</evidence>
<dbReference type="eggNOG" id="ENOG50335UH">
    <property type="taxonomic scope" value="Bacteria"/>
</dbReference>
<keyword evidence="1" id="KW-0472">Membrane</keyword>
<feature type="transmembrane region" description="Helical" evidence="1">
    <location>
        <begin position="31"/>
        <end position="62"/>
    </location>
</feature>
<dbReference type="Proteomes" id="UP000027734">
    <property type="component" value="Unassembled WGS sequence"/>
</dbReference>
<dbReference type="GO" id="GO:0016874">
    <property type="term" value="F:ligase activity"/>
    <property type="evidence" value="ECO:0007669"/>
    <property type="project" value="UniProtKB-KW"/>
</dbReference>
<protein>
    <submittedName>
        <fullName evidence="2">UDP-N-acetylmuramate--alanine ligase</fullName>
    </submittedName>
</protein>
<accession>A0A073IIK7</accession>
<evidence type="ECO:0000313" key="3">
    <source>
        <dbReference type="Proteomes" id="UP000027734"/>
    </source>
</evidence>
<dbReference type="EMBL" id="JAMC01000003">
    <property type="protein sequence ID" value="KEJ89356.1"/>
    <property type="molecule type" value="Genomic_DNA"/>
</dbReference>
<sequence length="85" mass="9383">MMPSVVWLCIGWVFASVGVACLPIRKQFVPAGILLLAAPVLIVMIGLQFGWIFALLGLAAFISMFRNPLRYLAARLRGENPELPR</sequence>
<dbReference type="OrthoDB" id="7869914at2"/>
<evidence type="ECO:0000256" key="1">
    <source>
        <dbReference type="SAM" id="Phobius"/>
    </source>
</evidence>